<feature type="domain" description="CzcB-like barrel-sandwich hybrid" evidence="6">
    <location>
        <begin position="85"/>
        <end position="158"/>
    </location>
</feature>
<gene>
    <name evidence="8" type="ORF">IU514_00515</name>
</gene>
<dbReference type="Gene3D" id="2.40.420.20">
    <property type="match status" value="1"/>
</dbReference>
<evidence type="ECO:0000259" key="6">
    <source>
        <dbReference type="Pfam" id="PF25973"/>
    </source>
</evidence>
<keyword evidence="9" id="KW-1185">Reference proteome</keyword>
<accession>A0ABS0B1Y6</accession>
<dbReference type="CDD" id="cd06850">
    <property type="entry name" value="biotinyl_domain"/>
    <property type="match status" value="1"/>
</dbReference>
<feature type="compositionally biased region" description="Basic and acidic residues" evidence="3">
    <location>
        <begin position="29"/>
        <end position="43"/>
    </location>
</feature>
<feature type="domain" description="CzcB-like C-terminal circularly permuted SH3-like" evidence="7">
    <location>
        <begin position="244"/>
        <end position="303"/>
    </location>
</feature>
<dbReference type="PANTHER" id="PTHR30097">
    <property type="entry name" value="CATION EFFLUX SYSTEM PROTEIN CUSB"/>
    <property type="match status" value="1"/>
</dbReference>
<proteinExistence type="inferred from homology"/>
<dbReference type="Gene3D" id="2.40.50.100">
    <property type="match status" value="1"/>
</dbReference>
<dbReference type="Pfam" id="PF25954">
    <property type="entry name" value="Beta-barrel_RND_2"/>
    <property type="match status" value="1"/>
</dbReference>
<dbReference type="InterPro" id="IPR006143">
    <property type="entry name" value="RND_pump_MFP"/>
</dbReference>
<protein>
    <submittedName>
        <fullName evidence="8">Efflux RND transporter periplasmic adaptor subunit</fullName>
    </submittedName>
</protein>
<evidence type="ECO:0000256" key="3">
    <source>
        <dbReference type="SAM" id="MobiDB-lite"/>
    </source>
</evidence>
<dbReference type="NCBIfam" id="TIGR01730">
    <property type="entry name" value="RND_mfp"/>
    <property type="match status" value="1"/>
</dbReference>
<dbReference type="InterPro" id="IPR051909">
    <property type="entry name" value="MFP_Cation_Efflux"/>
</dbReference>
<dbReference type="PROSITE" id="PS51257">
    <property type="entry name" value="PROKAR_LIPOPROTEIN"/>
    <property type="match status" value="1"/>
</dbReference>
<keyword evidence="2" id="KW-0813">Transport</keyword>
<evidence type="ECO:0000313" key="8">
    <source>
        <dbReference type="EMBL" id="MBF6022498.1"/>
    </source>
</evidence>
<dbReference type="Pfam" id="PF25975">
    <property type="entry name" value="CzcB_C"/>
    <property type="match status" value="1"/>
</dbReference>
<sequence>MIRSHWSALGLALLLTACSPSPNAESETGEAHEAEEHGEHEEAPQQTTIPAKTAQAAGIRVAPVEAGVIADEHEVQGLLTPVEGRVAQVTARFPGPVRSVRAGVGDHVRAGQVLATIESNLSLTTYSISAPINGVVMARTAAVGMSAAEGAPLFEIADLSTLWVDLHIFGADAQHIGAGVPVTVTRLSDGVSAQTTLERVLPGTATASQSTVARATIENTDGLWRPGSAVKARVTVDRQPVKLVVPHGALQTAEDQDVVYVQQGDTYRTRPVKLGRRDAERVEVLDGLKAGERVVVAQSFLIKADIEKSTVEEDH</sequence>
<dbReference type="SUPFAM" id="SSF51230">
    <property type="entry name" value="Single hybrid motif"/>
    <property type="match status" value="1"/>
</dbReference>
<dbReference type="InterPro" id="IPR011053">
    <property type="entry name" value="Single_hybrid_motif"/>
</dbReference>
<comment type="caution">
    <text evidence="8">The sequence shown here is derived from an EMBL/GenBank/DDBJ whole genome shotgun (WGS) entry which is preliminary data.</text>
</comment>
<evidence type="ECO:0000256" key="1">
    <source>
        <dbReference type="ARBA" id="ARBA00009477"/>
    </source>
</evidence>
<evidence type="ECO:0000256" key="4">
    <source>
        <dbReference type="SAM" id="SignalP"/>
    </source>
</evidence>
<dbReference type="EMBL" id="JADLZT010000001">
    <property type="protein sequence ID" value="MBF6022498.1"/>
    <property type="molecule type" value="Genomic_DNA"/>
</dbReference>
<dbReference type="PANTHER" id="PTHR30097:SF4">
    <property type="entry name" value="SLR6042 PROTEIN"/>
    <property type="match status" value="1"/>
</dbReference>
<evidence type="ECO:0000259" key="7">
    <source>
        <dbReference type="Pfam" id="PF25975"/>
    </source>
</evidence>
<evidence type="ECO:0000313" key="9">
    <source>
        <dbReference type="Proteomes" id="UP001429984"/>
    </source>
</evidence>
<dbReference type="Pfam" id="PF25973">
    <property type="entry name" value="BSH_CzcB"/>
    <property type="match status" value="1"/>
</dbReference>
<organism evidence="8 9">
    <name type="scientific">Lysobacter niastensis</name>
    <dbReference type="NCBI Taxonomy" id="380629"/>
    <lineage>
        <taxon>Bacteria</taxon>
        <taxon>Pseudomonadati</taxon>
        <taxon>Pseudomonadota</taxon>
        <taxon>Gammaproteobacteria</taxon>
        <taxon>Lysobacterales</taxon>
        <taxon>Lysobacteraceae</taxon>
        <taxon>Lysobacter</taxon>
    </lineage>
</organism>
<feature type="chain" id="PRO_5046698167" evidence="4">
    <location>
        <begin position="25"/>
        <end position="315"/>
    </location>
</feature>
<dbReference type="InterPro" id="IPR058649">
    <property type="entry name" value="CzcB_C"/>
</dbReference>
<evidence type="ECO:0000259" key="5">
    <source>
        <dbReference type="Pfam" id="PF25954"/>
    </source>
</evidence>
<name>A0ABS0B1Y6_9GAMM</name>
<feature type="domain" description="CusB-like beta-barrel" evidence="5">
    <location>
        <begin position="161"/>
        <end position="235"/>
    </location>
</feature>
<comment type="similarity">
    <text evidence="1">Belongs to the membrane fusion protein (MFP) (TC 8.A.1) family.</text>
</comment>
<feature type="region of interest" description="Disordered" evidence="3">
    <location>
        <begin position="21"/>
        <end position="48"/>
    </location>
</feature>
<reference evidence="8 9" key="1">
    <citation type="submission" date="2020-11" db="EMBL/GenBank/DDBJ databases">
        <title>Draft Genome Sequence and Secondary Metabolite Biosynthetic Potential of the Lysobacter niastensis Type strain DSM 18481.</title>
        <authorList>
            <person name="Turrini P."/>
            <person name="Artuso I."/>
            <person name="Tescari M."/>
            <person name="Lugli G.A."/>
            <person name="Frangipani E."/>
            <person name="Ventura M."/>
            <person name="Visca P."/>
        </authorList>
    </citation>
    <scope>NUCLEOTIDE SEQUENCE [LARGE SCALE GENOMIC DNA]</scope>
    <source>
        <strain evidence="8 9">DSM 18481</strain>
    </source>
</reference>
<dbReference type="InterPro" id="IPR058647">
    <property type="entry name" value="BSH_CzcB-like"/>
</dbReference>
<keyword evidence="4" id="KW-0732">Signal</keyword>
<evidence type="ECO:0000256" key="2">
    <source>
        <dbReference type="ARBA" id="ARBA00022448"/>
    </source>
</evidence>
<feature type="signal peptide" evidence="4">
    <location>
        <begin position="1"/>
        <end position="24"/>
    </location>
</feature>
<dbReference type="InterPro" id="IPR058792">
    <property type="entry name" value="Beta-barrel_RND_2"/>
</dbReference>
<dbReference type="Proteomes" id="UP001429984">
    <property type="component" value="Unassembled WGS sequence"/>
</dbReference>